<organism evidence="1 2">
    <name type="scientific">Adiantum capillus-veneris</name>
    <name type="common">Maidenhair fern</name>
    <dbReference type="NCBI Taxonomy" id="13818"/>
    <lineage>
        <taxon>Eukaryota</taxon>
        <taxon>Viridiplantae</taxon>
        <taxon>Streptophyta</taxon>
        <taxon>Embryophyta</taxon>
        <taxon>Tracheophyta</taxon>
        <taxon>Polypodiopsida</taxon>
        <taxon>Polypodiidae</taxon>
        <taxon>Polypodiales</taxon>
        <taxon>Pteridineae</taxon>
        <taxon>Pteridaceae</taxon>
        <taxon>Vittarioideae</taxon>
        <taxon>Adiantum</taxon>
    </lineage>
</organism>
<dbReference type="EMBL" id="JABFUD020000005">
    <property type="protein sequence ID" value="KAI5079903.1"/>
    <property type="molecule type" value="Genomic_DNA"/>
</dbReference>
<sequence length="66" mass="7689">MRAHFLSLSELPTTRTFHSTFQLRFLLTLRHFCRSEVRVLCLISGSCKNQGWTTTHVPLPMQHFAT</sequence>
<dbReference type="Proteomes" id="UP000886520">
    <property type="component" value="Chromosome 5"/>
</dbReference>
<gene>
    <name evidence="1" type="ORF">GOP47_0005382</name>
</gene>
<protein>
    <submittedName>
        <fullName evidence="1">Uncharacterized protein</fullName>
    </submittedName>
</protein>
<keyword evidence="2" id="KW-1185">Reference proteome</keyword>
<reference evidence="1 2" key="1">
    <citation type="submission" date="2021-01" db="EMBL/GenBank/DDBJ databases">
        <title>Adiantum capillus-veneris genome.</title>
        <authorList>
            <person name="Fang Y."/>
            <person name="Liao Q."/>
        </authorList>
    </citation>
    <scope>NUCLEOTIDE SEQUENCE [LARGE SCALE GENOMIC DNA]</scope>
    <source>
        <strain evidence="1">H3</strain>
        <tissue evidence="1">Leaf</tissue>
    </source>
</reference>
<evidence type="ECO:0000313" key="2">
    <source>
        <dbReference type="Proteomes" id="UP000886520"/>
    </source>
</evidence>
<comment type="caution">
    <text evidence="1">The sequence shown here is derived from an EMBL/GenBank/DDBJ whole genome shotgun (WGS) entry which is preliminary data.</text>
</comment>
<dbReference type="AlphaFoldDB" id="A0A9D4V589"/>
<name>A0A9D4V589_ADICA</name>
<evidence type="ECO:0000313" key="1">
    <source>
        <dbReference type="EMBL" id="KAI5079903.1"/>
    </source>
</evidence>
<proteinExistence type="predicted"/>
<accession>A0A9D4V589</accession>